<sequence length="339" mass="38784">MTLVTHQFRGSCVSFPSRPLPSRHFTFKHCGLKLCVVAIGKVDSCFSLKRHASARSRVPPSSLSVSKSVRVLSFKGAAQNDDWSSTSHRSKVSSNLLKLSHCVPRDGERKTVGSPKAHDVPVSYKSEANGVASSPAFQKLFRKWLSILPTRYPEPLVEDDSASKTFESETRIEEREKIPLSKALWTRFWSLDSSIKLPLMIFIPLYLGVNATYGREVSRELTPLWVFGPLLVALYVKLFRGLWALYTFTFNQTVKVFKSLSPYYLLACGYVAHGKLKQDLQAHVWDPAVSIKNQDSKDLSERMIRELRDWLLEKYLDFVESIWPYYCRTIRSWKRANLI</sequence>
<comment type="caution">
    <text evidence="1">The sequence shown here is derived from an EMBL/GenBank/DDBJ whole genome shotgun (WGS) entry which is preliminary data.</text>
</comment>
<reference evidence="2" key="1">
    <citation type="journal article" date="2023" name="Front. Plant Sci.">
        <title>Chromosomal-level genome assembly of Melastoma candidum provides insights into trichome evolution.</title>
        <authorList>
            <person name="Zhong Y."/>
            <person name="Wu W."/>
            <person name="Sun C."/>
            <person name="Zou P."/>
            <person name="Liu Y."/>
            <person name="Dai S."/>
            <person name="Zhou R."/>
        </authorList>
    </citation>
    <scope>NUCLEOTIDE SEQUENCE [LARGE SCALE GENOMIC DNA]</scope>
</reference>
<keyword evidence="2" id="KW-1185">Reference proteome</keyword>
<accession>A0ACB9N005</accession>
<dbReference type="Proteomes" id="UP001057402">
    <property type="component" value="Chromosome 8"/>
</dbReference>
<organism evidence="1 2">
    <name type="scientific">Melastoma candidum</name>
    <dbReference type="NCBI Taxonomy" id="119954"/>
    <lineage>
        <taxon>Eukaryota</taxon>
        <taxon>Viridiplantae</taxon>
        <taxon>Streptophyta</taxon>
        <taxon>Embryophyta</taxon>
        <taxon>Tracheophyta</taxon>
        <taxon>Spermatophyta</taxon>
        <taxon>Magnoliopsida</taxon>
        <taxon>eudicotyledons</taxon>
        <taxon>Gunneridae</taxon>
        <taxon>Pentapetalae</taxon>
        <taxon>rosids</taxon>
        <taxon>malvids</taxon>
        <taxon>Myrtales</taxon>
        <taxon>Melastomataceae</taxon>
        <taxon>Melastomatoideae</taxon>
        <taxon>Melastomateae</taxon>
        <taxon>Melastoma</taxon>
    </lineage>
</organism>
<dbReference type="EMBL" id="CM042887">
    <property type="protein sequence ID" value="KAI4329541.1"/>
    <property type="molecule type" value="Genomic_DNA"/>
</dbReference>
<evidence type="ECO:0000313" key="2">
    <source>
        <dbReference type="Proteomes" id="UP001057402"/>
    </source>
</evidence>
<proteinExistence type="predicted"/>
<gene>
    <name evidence="1" type="ORF">MLD38_027919</name>
</gene>
<evidence type="ECO:0000313" key="1">
    <source>
        <dbReference type="EMBL" id="KAI4329541.1"/>
    </source>
</evidence>
<protein>
    <submittedName>
        <fullName evidence="1">Uncharacterized protein</fullName>
    </submittedName>
</protein>
<name>A0ACB9N005_9MYRT</name>